<dbReference type="RefSeq" id="WP_027471573.1">
    <property type="nucleotide sequence ID" value="NZ_BAMD01000137.1"/>
</dbReference>
<sequence>MYDDDSTYKGQVLGLSPEKAEFYPNDSSQLLGFELGLNGDSDNLFPDASNLKGLCLGLGDQLPFINHSSKLYMKE</sequence>
<reference evidence="1 2" key="1">
    <citation type="journal article" date="2014" name="Genome Announc.">
        <title>Draft Genome Sequence of Cytophaga fermentans JCM 21142T, a Facultative Anaerobe Isolated from Marine Mud.</title>
        <authorList>
            <person name="Starns D."/>
            <person name="Oshima K."/>
            <person name="Suda W."/>
            <person name="Iino T."/>
            <person name="Yuki M."/>
            <person name="Inoue J."/>
            <person name="Kitamura K."/>
            <person name="Iida T."/>
            <person name="Darby A."/>
            <person name="Hattori M."/>
            <person name="Ohkuma M."/>
        </authorList>
    </citation>
    <scope>NUCLEOTIDE SEQUENCE [LARGE SCALE GENOMIC DNA]</scope>
    <source>
        <strain evidence="1 2">JCM 21142</strain>
    </source>
</reference>
<dbReference type="AlphaFoldDB" id="W7YTR7"/>
<proteinExistence type="predicted"/>
<evidence type="ECO:0000313" key="1">
    <source>
        <dbReference type="EMBL" id="GAF05849.1"/>
    </source>
</evidence>
<dbReference type="EMBL" id="BAMD01000137">
    <property type="protein sequence ID" value="GAF05849.1"/>
    <property type="molecule type" value="Genomic_DNA"/>
</dbReference>
<dbReference type="OrthoDB" id="9915745at2"/>
<evidence type="ECO:0000313" key="2">
    <source>
        <dbReference type="Proteomes" id="UP000019402"/>
    </source>
</evidence>
<dbReference type="STRING" id="869213.GCA_000517085_01854"/>
<dbReference type="Proteomes" id="UP000019402">
    <property type="component" value="Unassembled WGS sequence"/>
</dbReference>
<organism evidence="1 2">
    <name type="scientific">Saccharicrinis fermentans DSM 9555 = JCM 21142</name>
    <dbReference type="NCBI Taxonomy" id="869213"/>
    <lineage>
        <taxon>Bacteria</taxon>
        <taxon>Pseudomonadati</taxon>
        <taxon>Bacteroidota</taxon>
        <taxon>Bacteroidia</taxon>
        <taxon>Marinilabiliales</taxon>
        <taxon>Marinilabiliaceae</taxon>
        <taxon>Saccharicrinis</taxon>
    </lineage>
</organism>
<name>W7YTR7_9BACT</name>
<gene>
    <name evidence="1" type="ORF">JCM21142_114603</name>
</gene>
<protein>
    <submittedName>
        <fullName evidence="1">Uncharacterized protein</fullName>
    </submittedName>
</protein>
<comment type="caution">
    <text evidence="1">The sequence shown here is derived from an EMBL/GenBank/DDBJ whole genome shotgun (WGS) entry which is preliminary data.</text>
</comment>
<keyword evidence="2" id="KW-1185">Reference proteome</keyword>
<accession>W7YTR7</accession>